<accession>A0A8J2SXJ5</accession>
<feature type="compositionally biased region" description="Basic and acidic residues" evidence="1">
    <location>
        <begin position="145"/>
        <end position="171"/>
    </location>
</feature>
<dbReference type="Proteomes" id="UP000789595">
    <property type="component" value="Unassembled WGS sequence"/>
</dbReference>
<sequence>MQSVGTTVRYGTVRVSLRYMVVSDAFITIVKEDSPRMTEEANGTEGHAGANSHLNMIEMAAPVEIRISSISLVADLKDQLNNRLGRIAGFEKEDVAELPRMALMTGRKIWSDVEVLKTVLIENGCLSDIKYGNIKLKVQHCDLRDPPRQSKAEQEETQRIEIDKDAKARERGRSRRVRPGRRRQS</sequence>
<dbReference type="OrthoDB" id="10578023at2759"/>
<organism evidence="2 3">
    <name type="scientific">Pelagomonas calceolata</name>
    <dbReference type="NCBI Taxonomy" id="35677"/>
    <lineage>
        <taxon>Eukaryota</taxon>
        <taxon>Sar</taxon>
        <taxon>Stramenopiles</taxon>
        <taxon>Ochrophyta</taxon>
        <taxon>Pelagophyceae</taxon>
        <taxon>Pelagomonadales</taxon>
        <taxon>Pelagomonadaceae</taxon>
        <taxon>Pelagomonas</taxon>
    </lineage>
</organism>
<gene>
    <name evidence="2" type="ORF">PECAL_6P09490</name>
</gene>
<feature type="compositionally biased region" description="Basic residues" evidence="1">
    <location>
        <begin position="172"/>
        <end position="185"/>
    </location>
</feature>
<name>A0A8J2SXJ5_9STRA</name>
<evidence type="ECO:0000313" key="3">
    <source>
        <dbReference type="Proteomes" id="UP000789595"/>
    </source>
</evidence>
<dbReference type="AlphaFoldDB" id="A0A8J2SXJ5"/>
<evidence type="ECO:0000256" key="1">
    <source>
        <dbReference type="SAM" id="MobiDB-lite"/>
    </source>
</evidence>
<feature type="region of interest" description="Disordered" evidence="1">
    <location>
        <begin position="145"/>
        <end position="185"/>
    </location>
</feature>
<keyword evidence="3" id="KW-1185">Reference proteome</keyword>
<protein>
    <submittedName>
        <fullName evidence="2">Uncharacterized protein</fullName>
    </submittedName>
</protein>
<reference evidence="2" key="1">
    <citation type="submission" date="2021-11" db="EMBL/GenBank/DDBJ databases">
        <authorList>
            <consortium name="Genoscope - CEA"/>
            <person name="William W."/>
        </authorList>
    </citation>
    <scope>NUCLEOTIDE SEQUENCE</scope>
</reference>
<dbReference type="EMBL" id="CAKKNE010000006">
    <property type="protein sequence ID" value="CAH0379333.1"/>
    <property type="molecule type" value="Genomic_DNA"/>
</dbReference>
<proteinExistence type="predicted"/>
<comment type="caution">
    <text evidence="2">The sequence shown here is derived from an EMBL/GenBank/DDBJ whole genome shotgun (WGS) entry which is preliminary data.</text>
</comment>
<evidence type="ECO:0000313" key="2">
    <source>
        <dbReference type="EMBL" id="CAH0379333.1"/>
    </source>
</evidence>